<dbReference type="Pfam" id="PF01243">
    <property type="entry name" value="PNPOx_N"/>
    <property type="match status" value="1"/>
</dbReference>
<dbReference type="eggNOG" id="COG3576">
    <property type="taxonomic scope" value="Bacteria"/>
</dbReference>
<dbReference type="PANTHER" id="PTHR42815:SF2">
    <property type="entry name" value="FAD-BINDING, PUTATIVE (AFU_ORTHOLOGUE AFUA_6G07600)-RELATED"/>
    <property type="match status" value="1"/>
</dbReference>
<sequence length="230" mass="25695">MRHPTRYGAIAFTAPVAERQKATGSINWYGRMRAQEGDPGLPDELDTRVSALIRATDSFFIATVTPSGWPYIQHRGGPPGFVHVPNPTTIALADYSGNQQFVTVGNLDENDRVALFFIDYPTRSRVKVYGRAEVVERADDPDLIARLLTTPDGVGTAGCDRAFVVHVEALDRNCTKNIPPKYGEARMQESLTLSRKGLQEEIELLRSRNAELEREIARLRLRSDDDGQPW</sequence>
<dbReference type="SUPFAM" id="SSF50475">
    <property type="entry name" value="FMN-binding split barrel"/>
    <property type="match status" value="1"/>
</dbReference>
<proteinExistence type="predicted"/>
<name>A0A076EWE0_RHOOP</name>
<evidence type="ECO:0000313" key="4">
    <source>
        <dbReference type="Proteomes" id="UP000028488"/>
    </source>
</evidence>
<dbReference type="AlphaFoldDB" id="A0A076EWE0"/>
<dbReference type="RefSeq" id="WP_128642424.1">
    <property type="nucleotide sequence ID" value="NZ_CP008947.1"/>
</dbReference>
<gene>
    <name evidence="3" type="ORF">EP51_38965</name>
</gene>
<dbReference type="EMBL" id="CP008947">
    <property type="protein sequence ID" value="AII10320.1"/>
    <property type="molecule type" value="Genomic_DNA"/>
</dbReference>
<reference evidence="3 4" key="1">
    <citation type="submission" date="2014-07" db="EMBL/GenBank/DDBJ databases">
        <title>Genome Sequence of Rhodococcus opacus Strain R7, a Biodegrader of Mono- and Polycyclic Aromatic Hydrocarbons.</title>
        <authorList>
            <person name="Di Gennaro P."/>
            <person name="Zampolli J."/>
            <person name="Presti I."/>
            <person name="Cappelletti M."/>
            <person name="D'Ursi P."/>
            <person name="Orro A."/>
            <person name="Mezzelani A."/>
            <person name="Milanesi L."/>
        </authorList>
    </citation>
    <scope>NUCLEOTIDE SEQUENCE [LARGE SCALE GENOMIC DNA]</scope>
    <source>
        <strain evidence="3 4">R7</strain>
    </source>
</reference>
<evidence type="ECO:0000256" key="1">
    <source>
        <dbReference type="SAM" id="Coils"/>
    </source>
</evidence>
<accession>A0A076EWE0</accession>
<feature type="domain" description="Pyridoxamine 5'-phosphate oxidase N-terminal" evidence="2">
    <location>
        <begin position="47"/>
        <end position="140"/>
    </location>
</feature>
<dbReference type="InterPro" id="IPR012349">
    <property type="entry name" value="Split_barrel_FMN-bd"/>
</dbReference>
<evidence type="ECO:0000313" key="3">
    <source>
        <dbReference type="EMBL" id="AII10320.1"/>
    </source>
</evidence>
<protein>
    <submittedName>
        <fullName evidence="3">Pyridoxamine 5-phosphate oxidase</fullName>
    </submittedName>
</protein>
<feature type="coiled-coil region" evidence="1">
    <location>
        <begin position="195"/>
        <end position="222"/>
    </location>
</feature>
<organism evidence="3 4">
    <name type="scientific">Rhodococcus opacus</name>
    <name type="common">Nocardia opaca</name>
    <dbReference type="NCBI Taxonomy" id="37919"/>
    <lineage>
        <taxon>Bacteria</taxon>
        <taxon>Bacillati</taxon>
        <taxon>Actinomycetota</taxon>
        <taxon>Actinomycetes</taxon>
        <taxon>Mycobacteriales</taxon>
        <taxon>Nocardiaceae</taxon>
        <taxon>Rhodococcus</taxon>
    </lineage>
</organism>
<keyword evidence="1" id="KW-0175">Coiled coil</keyword>
<dbReference type="Proteomes" id="UP000028488">
    <property type="component" value="Chromosome"/>
</dbReference>
<dbReference type="InterPro" id="IPR011576">
    <property type="entry name" value="Pyridox_Oxase_N"/>
</dbReference>
<dbReference type="Gene3D" id="2.30.110.10">
    <property type="entry name" value="Electron Transport, Fmn-binding Protein, Chain A"/>
    <property type="match status" value="1"/>
</dbReference>
<dbReference type="PANTHER" id="PTHR42815">
    <property type="entry name" value="FAD-BINDING, PUTATIVE (AFU_ORTHOLOGUE AFUA_6G07600)-RELATED"/>
    <property type="match status" value="1"/>
</dbReference>
<evidence type="ECO:0000259" key="2">
    <source>
        <dbReference type="Pfam" id="PF01243"/>
    </source>
</evidence>